<dbReference type="InterPro" id="IPR006143">
    <property type="entry name" value="RND_pump_MFP"/>
</dbReference>
<dbReference type="GO" id="GO:0015562">
    <property type="term" value="F:efflux transmembrane transporter activity"/>
    <property type="evidence" value="ECO:0007669"/>
    <property type="project" value="TreeGrafter"/>
</dbReference>
<dbReference type="InterPro" id="IPR058625">
    <property type="entry name" value="MdtA-like_BSH"/>
</dbReference>
<name>A0A1Q9G5V7_9GAMM</name>
<dbReference type="Gene3D" id="1.10.287.470">
    <property type="entry name" value="Helix hairpin bin"/>
    <property type="match status" value="1"/>
</dbReference>
<comment type="caution">
    <text evidence="3">The sequence shown here is derived from an EMBL/GenBank/DDBJ whole genome shotgun (WGS) entry which is preliminary data.</text>
</comment>
<dbReference type="Proteomes" id="UP000186905">
    <property type="component" value="Unassembled WGS sequence"/>
</dbReference>
<dbReference type="RefSeq" id="WP_075768248.1">
    <property type="nucleotide sequence ID" value="NZ_MJIL01000101.1"/>
</dbReference>
<evidence type="ECO:0000259" key="2">
    <source>
        <dbReference type="Pfam" id="PF25917"/>
    </source>
</evidence>
<dbReference type="Gene3D" id="2.40.30.170">
    <property type="match status" value="1"/>
</dbReference>
<dbReference type="Gene3D" id="2.40.50.100">
    <property type="match status" value="1"/>
</dbReference>
<dbReference type="PANTHER" id="PTHR30469:SF20">
    <property type="entry name" value="EFFLUX RND TRANSPORTER PERIPLASMIC ADAPTOR SUBUNIT"/>
    <property type="match status" value="1"/>
</dbReference>
<dbReference type="Gene3D" id="2.40.420.20">
    <property type="match status" value="1"/>
</dbReference>
<dbReference type="PANTHER" id="PTHR30469">
    <property type="entry name" value="MULTIDRUG RESISTANCE PROTEIN MDTA"/>
    <property type="match status" value="1"/>
</dbReference>
<keyword evidence="4" id="KW-1185">Reference proteome</keyword>
<dbReference type="PROSITE" id="PS51257">
    <property type="entry name" value="PROKAR_LIPOPROTEIN"/>
    <property type="match status" value="1"/>
</dbReference>
<accession>A0A1Q9G5V7</accession>
<dbReference type="SUPFAM" id="SSF111369">
    <property type="entry name" value="HlyD-like secretion proteins"/>
    <property type="match status" value="1"/>
</dbReference>
<protein>
    <recommendedName>
        <fullName evidence="2">Multidrug resistance protein MdtA-like barrel-sandwich hybrid domain-containing protein</fullName>
    </recommendedName>
</protein>
<evidence type="ECO:0000313" key="4">
    <source>
        <dbReference type="Proteomes" id="UP000186905"/>
    </source>
</evidence>
<proteinExistence type="inferred from homology"/>
<dbReference type="STRING" id="1903952.BIT28_20285"/>
<gene>
    <name evidence="3" type="ORF">BIT28_20285</name>
</gene>
<reference evidence="3 4" key="1">
    <citation type="submission" date="2016-09" db="EMBL/GenBank/DDBJ databases">
        <title>Photobacterium proteolyticum sp. nov. a protease producing bacterium isolated from ocean sediments of Laizhou Bay.</title>
        <authorList>
            <person name="Li Y."/>
        </authorList>
    </citation>
    <scope>NUCLEOTIDE SEQUENCE [LARGE SCALE GENOMIC DNA]</scope>
    <source>
        <strain evidence="3 4">13-12</strain>
    </source>
</reference>
<dbReference type="GO" id="GO:1990281">
    <property type="term" value="C:efflux pump complex"/>
    <property type="evidence" value="ECO:0007669"/>
    <property type="project" value="TreeGrafter"/>
</dbReference>
<dbReference type="Pfam" id="PF25917">
    <property type="entry name" value="BSH_RND"/>
    <property type="match status" value="1"/>
</dbReference>
<dbReference type="EMBL" id="MJIL01000101">
    <property type="protein sequence ID" value="OLQ69322.1"/>
    <property type="molecule type" value="Genomic_DNA"/>
</dbReference>
<evidence type="ECO:0000313" key="3">
    <source>
        <dbReference type="EMBL" id="OLQ69322.1"/>
    </source>
</evidence>
<organism evidence="3 4">
    <name type="scientific">Photobacterium proteolyticum</name>
    <dbReference type="NCBI Taxonomy" id="1903952"/>
    <lineage>
        <taxon>Bacteria</taxon>
        <taxon>Pseudomonadati</taxon>
        <taxon>Pseudomonadota</taxon>
        <taxon>Gammaproteobacteria</taxon>
        <taxon>Vibrionales</taxon>
        <taxon>Vibrionaceae</taxon>
        <taxon>Photobacterium</taxon>
    </lineage>
</organism>
<dbReference type="NCBIfam" id="TIGR01730">
    <property type="entry name" value="RND_mfp"/>
    <property type="match status" value="1"/>
</dbReference>
<feature type="domain" description="Multidrug resistance protein MdtA-like barrel-sandwich hybrid" evidence="2">
    <location>
        <begin position="68"/>
        <end position="191"/>
    </location>
</feature>
<evidence type="ECO:0000256" key="1">
    <source>
        <dbReference type="ARBA" id="ARBA00009477"/>
    </source>
</evidence>
<sequence length="368" mass="39918">MKGKRFITLKISMITALFGAVLVLQGCKPAQSDVIQETVVPVRVMEIPAAEKGNEYRFVAQVNATEHAKLAFQISGKIDAVNVKMGQTVEAGDVLATMDKENYQLAVTSSQAEFELQQAKLARAEQLIANRLISQAQYDQTYAAYKAAKANLEQATTDLSHTKLQAPFDGIVSLTHAKSHQFAAANQPVLNLLSNKQFDVQFNIPVPIAEQLKAQRLNENMLSVKLDNFPGLTLPASFKEIATQPDPDTNSYNVTLTVNRPATLNILPGMSGVAHIKQGSAAPAAILLPEGAFITKPSATDDINEFTMPAQVWRIQPDTNQLEAITVELDAQGYVIGGVNAGDRIVTAGAKMLQHNQQIRGWEKEGGI</sequence>
<comment type="similarity">
    <text evidence="1">Belongs to the membrane fusion protein (MFP) (TC 8.A.1) family.</text>
</comment>
<dbReference type="AlphaFoldDB" id="A0A1Q9G5V7"/>